<name>A0A381RKS9_9ZZZZ</name>
<dbReference type="NCBIfam" id="TIGR00256">
    <property type="entry name" value="D-aminoacyl-tRNA deacylase"/>
    <property type="match status" value="1"/>
</dbReference>
<organism evidence="2">
    <name type="scientific">marine metagenome</name>
    <dbReference type="NCBI Taxonomy" id="408172"/>
    <lineage>
        <taxon>unclassified sequences</taxon>
        <taxon>metagenomes</taxon>
        <taxon>ecological metagenomes</taxon>
    </lineage>
</organism>
<evidence type="ECO:0000313" key="2">
    <source>
        <dbReference type="EMBL" id="SUZ92435.1"/>
    </source>
</evidence>
<reference evidence="2" key="1">
    <citation type="submission" date="2018-05" db="EMBL/GenBank/DDBJ databases">
        <authorList>
            <person name="Lanie J.A."/>
            <person name="Ng W.-L."/>
            <person name="Kazmierczak K.M."/>
            <person name="Andrzejewski T.M."/>
            <person name="Davidsen T.M."/>
            <person name="Wayne K.J."/>
            <person name="Tettelin H."/>
            <person name="Glass J.I."/>
            <person name="Rusch D."/>
            <person name="Podicherti R."/>
            <person name="Tsui H.-C.T."/>
            <person name="Winkler M.E."/>
        </authorList>
    </citation>
    <scope>NUCLEOTIDE SEQUENCE</scope>
</reference>
<dbReference type="Pfam" id="PF02580">
    <property type="entry name" value="Tyr_Deacylase"/>
    <property type="match status" value="1"/>
</dbReference>
<gene>
    <name evidence="2" type="ORF">METZ01_LOCUS45289</name>
</gene>
<comment type="similarity">
    <text evidence="1">Belongs to the DTD family.</text>
</comment>
<sequence>MNTDEKKDGDFLADKIADFRIFNDKDHKMNLSVKDAGGSALVISQFTLCSNWRKGRRPSFINAASPEKGEQLYIDFMERLTTNGLLVKSGRFGAMMRVNLINDGPVTFMLDSKKM</sequence>
<accession>A0A381RKS9</accession>
<dbReference type="PANTHER" id="PTHR10472:SF5">
    <property type="entry name" value="D-AMINOACYL-TRNA DEACYLASE 1"/>
    <property type="match status" value="1"/>
</dbReference>
<dbReference type="EMBL" id="UINC01002058">
    <property type="protein sequence ID" value="SUZ92435.1"/>
    <property type="molecule type" value="Genomic_DNA"/>
</dbReference>
<dbReference type="AlphaFoldDB" id="A0A381RKS9"/>
<dbReference type="GO" id="GO:0051500">
    <property type="term" value="F:D-tyrosyl-tRNA(Tyr) deacylase activity"/>
    <property type="evidence" value="ECO:0007669"/>
    <property type="project" value="TreeGrafter"/>
</dbReference>
<dbReference type="GO" id="GO:0005737">
    <property type="term" value="C:cytoplasm"/>
    <property type="evidence" value="ECO:0007669"/>
    <property type="project" value="InterPro"/>
</dbReference>
<evidence type="ECO:0000256" key="1">
    <source>
        <dbReference type="ARBA" id="ARBA00009673"/>
    </source>
</evidence>
<dbReference type="Gene3D" id="3.50.80.10">
    <property type="entry name" value="D-tyrosyl-tRNA(Tyr) deacylase"/>
    <property type="match status" value="1"/>
</dbReference>
<proteinExistence type="inferred from homology"/>
<evidence type="ECO:0008006" key="3">
    <source>
        <dbReference type="Google" id="ProtNLM"/>
    </source>
</evidence>
<dbReference type="InterPro" id="IPR023509">
    <property type="entry name" value="DTD-like_sf"/>
</dbReference>
<dbReference type="InterPro" id="IPR003732">
    <property type="entry name" value="Daa-tRNA_deacyls_DTD"/>
</dbReference>
<protein>
    <recommendedName>
        <fullName evidence="3">D-aminoacyl-tRNA deacylase</fullName>
    </recommendedName>
</protein>
<dbReference type="PANTHER" id="PTHR10472">
    <property type="entry name" value="D-TYROSYL-TRNA TYR DEACYLASE"/>
    <property type="match status" value="1"/>
</dbReference>
<dbReference type="SUPFAM" id="SSF69500">
    <property type="entry name" value="DTD-like"/>
    <property type="match status" value="1"/>
</dbReference>